<protein>
    <submittedName>
        <fullName evidence="7">Site-specific integrase</fullName>
    </submittedName>
</protein>
<dbReference type="InterPro" id="IPR044068">
    <property type="entry name" value="CB"/>
</dbReference>
<dbReference type="Gene3D" id="1.10.443.10">
    <property type="entry name" value="Intergrase catalytic core"/>
    <property type="match status" value="1"/>
</dbReference>
<organism evidence="7 8">
    <name type="scientific">Sporosarcina highlanderae</name>
    <dbReference type="NCBI Taxonomy" id="3035916"/>
    <lineage>
        <taxon>Bacteria</taxon>
        <taxon>Bacillati</taxon>
        <taxon>Bacillota</taxon>
        <taxon>Bacilli</taxon>
        <taxon>Bacillales</taxon>
        <taxon>Caryophanaceae</taxon>
        <taxon>Sporosarcina</taxon>
    </lineage>
</organism>
<proteinExistence type="inferred from homology"/>
<reference evidence="7" key="1">
    <citation type="submission" date="2023-03" db="EMBL/GenBank/DDBJ databases">
        <title>MT1 and MT2 Draft Genomes of Novel Species.</title>
        <authorList>
            <person name="Venkateswaran K."/>
        </authorList>
    </citation>
    <scope>NUCLEOTIDE SEQUENCE</scope>
    <source>
        <strain evidence="7">F6_3S_P_2</strain>
    </source>
</reference>
<evidence type="ECO:0000259" key="5">
    <source>
        <dbReference type="PROSITE" id="PS51898"/>
    </source>
</evidence>
<dbReference type="EMBL" id="JAROCC010000004">
    <property type="protein sequence ID" value="MDN4607172.1"/>
    <property type="molecule type" value="Genomic_DNA"/>
</dbReference>
<dbReference type="PROSITE" id="PS51900">
    <property type="entry name" value="CB"/>
    <property type="match status" value="1"/>
</dbReference>
<evidence type="ECO:0000313" key="8">
    <source>
        <dbReference type="Proteomes" id="UP001175097"/>
    </source>
</evidence>
<dbReference type="InterPro" id="IPR013762">
    <property type="entry name" value="Integrase-like_cat_sf"/>
</dbReference>
<dbReference type="InterPro" id="IPR050090">
    <property type="entry name" value="Tyrosine_recombinase_XerCD"/>
</dbReference>
<evidence type="ECO:0000256" key="4">
    <source>
        <dbReference type="PROSITE-ProRule" id="PRU01248"/>
    </source>
</evidence>
<dbReference type="Proteomes" id="UP001175097">
    <property type="component" value="Unassembled WGS sequence"/>
</dbReference>
<comment type="similarity">
    <text evidence="1">Belongs to the 'phage' integrase family.</text>
</comment>
<dbReference type="Gene3D" id="1.10.150.130">
    <property type="match status" value="1"/>
</dbReference>
<name>A0ABT8JS04_9BACL</name>
<dbReference type="InterPro" id="IPR011010">
    <property type="entry name" value="DNA_brk_join_enz"/>
</dbReference>
<evidence type="ECO:0000256" key="3">
    <source>
        <dbReference type="ARBA" id="ARBA00023172"/>
    </source>
</evidence>
<dbReference type="PANTHER" id="PTHR30349:SF41">
    <property type="entry name" value="INTEGRASE_RECOMBINASE PROTEIN MJ0367-RELATED"/>
    <property type="match status" value="1"/>
</dbReference>
<evidence type="ECO:0000256" key="2">
    <source>
        <dbReference type="ARBA" id="ARBA00023125"/>
    </source>
</evidence>
<dbReference type="PANTHER" id="PTHR30349">
    <property type="entry name" value="PHAGE INTEGRASE-RELATED"/>
    <property type="match status" value="1"/>
</dbReference>
<dbReference type="PROSITE" id="PS51898">
    <property type="entry name" value="TYR_RECOMBINASE"/>
    <property type="match status" value="1"/>
</dbReference>
<dbReference type="SUPFAM" id="SSF56349">
    <property type="entry name" value="DNA breaking-rejoining enzymes"/>
    <property type="match status" value="1"/>
</dbReference>
<dbReference type="RefSeq" id="WP_301242719.1">
    <property type="nucleotide sequence ID" value="NZ_JAROCC010000004.1"/>
</dbReference>
<dbReference type="Pfam" id="PF00589">
    <property type="entry name" value="Phage_integrase"/>
    <property type="match status" value="1"/>
</dbReference>
<accession>A0ABT8JS04</accession>
<sequence length="322" mass="37668">MKSATELLDIYKKNVRLAESTIVRYIFYIKKFISFLAIQMDTDQHKIYFDKIYLLKDSTGKPLKHLPIDGELIDSYFQFLLANSKSYNVLNDNYKSLMSFFKFLEKNFALSNPLMTMEFRIKDFLSEKKFPKALTRGNIIKLLNSIITHSEDTITEVLLFTVLISTGCRISEILNLRCMDFDSKNNTFHLIKTKNRHPRLVYLKPDMGIEIQKYIKKRKKGASDYLFVKDNGSRFTTWDVNNLLKEYLLLAKLPDMTAHGTRHTFANLMADQGTSIDIIGQLLGQESIAATMIYIDPHYVRNKNFNMPEYEIIRQYLKNKIK</sequence>
<evidence type="ECO:0000259" key="6">
    <source>
        <dbReference type="PROSITE" id="PS51900"/>
    </source>
</evidence>
<dbReference type="InterPro" id="IPR002104">
    <property type="entry name" value="Integrase_catalytic"/>
</dbReference>
<comment type="caution">
    <text evidence="7">The sequence shown here is derived from an EMBL/GenBank/DDBJ whole genome shotgun (WGS) entry which is preliminary data.</text>
</comment>
<keyword evidence="2 4" id="KW-0238">DNA-binding</keyword>
<evidence type="ECO:0000313" key="7">
    <source>
        <dbReference type="EMBL" id="MDN4607172.1"/>
    </source>
</evidence>
<feature type="domain" description="Core-binding (CB)" evidence="6">
    <location>
        <begin position="2"/>
        <end position="105"/>
    </location>
</feature>
<feature type="domain" description="Tyr recombinase" evidence="5">
    <location>
        <begin position="129"/>
        <end position="307"/>
    </location>
</feature>
<gene>
    <name evidence="7" type="ORF">P5G49_06705</name>
</gene>
<dbReference type="InterPro" id="IPR010998">
    <property type="entry name" value="Integrase_recombinase_N"/>
</dbReference>
<keyword evidence="8" id="KW-1185">Reference proteome</keyword>
<dbReference type="CDD" id="cd00397">
    <property type="entry name" value="DNA_BRE_C"/>
    <property type="match status" value="1"/>
</dbReference>
<keyword evidence="3" id="KW-0233">DNA recombination</keyword>
<evidence type="ECO:0000256" key="1">
    <source>
        <dbReference type="ARBA" id="ARBA00008857"/>
    </source>
</evidence>